<dbReference type="GO" id="GO:0016477">
    <property type="term" value="P:cell migration"/>
    <property type="evidence" value="ECO:0007669"/>
    <property type="project" value="UniProtKB-ARBA"/>
</dbReference>
<evidence type="ECO:0000256" key="3">
    <source>
        <dbReference type="ARBA" id="ARBA00008874"/>
    </source>
</evidence>
<comment type="caution">
    <text evidence="19">The sequence shown here is derived from an EMBL/GenBank/DDBJ whole genome shotgun (WGS) entry which is preliminary data.</text>
</comment>
<feature type="region of interest" description="Disordered" evidence="16">
    <location>
        <begin position="381"/>
        <end position="439"/>
    </location>
</feature>
<dbReference type="SMART" id="SM00220">
    <property type="entry name" value="S_TKc"/>
    <property type="match status" value="1"/>
</dbReference>
<dbReference type="PANTHER" id="PTHR45832:SF22">
    <property type="entry name" value="SERINE_THREONINE-PROTEIN KINASE SAMKA-RELATED"/>
    <property type="match status" value="1"/>
</dbReference>
<keyword evidence="20" id="KW-1185">Reference proteome</keyword>
<dbReference type="Proteomes" id="UP001142055">
    <property type="component" value="Chromosome 1"/>
</dbReference>
<feature type="region of interest" description="Disordered" evidence="16">
    <location>
        <begin position="506"/>
        <end position="584"/>
    </location>
</feature>
<dbReference type="OrthoDB" id="1022360at2759"/>
<dbReference type="PROSITE" id="PS00107">
    <property type="entry name" value="PROTEIN_KINASE_ATP"/>
    <property type="match status" value="1"/>
</dbReference>
<feature type="compositionally biased region" description="Low complexity" evidence="16">
    <location>
        <begin position="506"/>
        <end position="541"/>
    </location>
</feature>
<dbReference type="InterPro" id="IPR051931">
    <property type="entry name" value="PAK3-like"/>
</dbReference>
<dbReference type="EMBL" id="JAPWDV010000001">
    <property type="protein sequence ID" value="KAJ6222973.1"/>
    <property type="molecule type" value="Genomic_DNA"/>
</dbReference>
<keyword evidence="10" id="KW-0418">Kinase</keyword>
<evidence type="ECO:0000256" key="8">
    <source>
        <dbReference type="ARBA" id="ARBA00022679"/>
    </source>
</evidence>
<evidence type="ECO:0000256" key="11">
    <source>
        <dbReference type="ARBA" id="ARBA00022840"/>
    </source>
</evidence>
<keyword evidence="12" id="KW-0966">Cell projection</keyword>
<dbReference type="SUPFAM" id="SSF56112">
    <property type="entry name" value="Protein kinase-like (PK-like)"/>
    <property type="match status" value="1"/>
</dbReference>
<evidence type="ECO:0000256" key="1">
    <source>
        <dbReference type="ARBA" id="ARBA00004489"/>
    </source>
</evidence>
<dbReference type="Pfam" id="PF00069">
    <property type="entry name" value="Pkinase"/>
    <property type="match status" value="1"/>
</dbReference>
<dbReference type="GO" id="GO:0005829">
    <property type="term" value="C:cytosol"/>
    <property type="evidence" value="ECO:0007669"/>
    <property type="project" value="UniProtKB-ARBA"/>
</dbReference>
<feature type="region of interest" description="Disordered" evidence="16">
    <location>
        <begin position="627"/>
        <end position="649"/>
    </location>
</feature>
<comment type="subcellular location">
    <subcellularLocation>
        <location evidence="1">Cell projection</location>
        <location evidence="1">Axon</location>
    </subcellularLocation>
    <subcellularLocation>
        <location evidence="2">Cytoplasm</location>
    </subcellularLocation>
</comment>
<dbReference type="InterPro" id="IPR036936">
    <property type="entry name" value="CRIB_dom_sf"/>
</dbReference>
<dbReference type="GO" id="GO:0005886">
    <property type="term" value="C:plasma membrane"/>
    <property type="evidence" value="ECO:0007669"/>
    <property type="project" value="UniProtKB-ARBA"/>
</dbReference>
<dbReference type="InterPro" id="IPR000719">
    <property type="entry name" value="Prot_kinase_dom"/>
</dbReference>
<accession>A0A9Q0MD78</accession>
<evidence type="ECO:0000256" key="6">
    <source>
        <dbReference type="ARBA" id="ARBA00022490"/>
    </source>
</evidence>
<keyword evidence="11 15" id="KW-0067">ATP-binding</keyword>
<proteinExistence type="inferred from homology"/>
<dbReference type="InterPro" id="IPR000095">
    <property type="entry name" value="CRIB_dom"/>
</dbReference>
<keyword evidence="8" id="KW-0808">Transferase</keyword>
<evidence type="ECO:0000256" key="10">
    <source>
        <dbReference type="ARBA" id="ARBA00022777"/>
    </source>
</evidence>
<feature type="region of interest" description="Disordered" evidence="16">
    <location>
        <begin position="22"/>
        <end position="111"/>
    </location>
</feature>
<evidence type="ECO:0000256" key="2">
    <source>
        <dbReference type="ARBA" id="ARBA00004496"/>
    </source>
</evidence>
<feature type="region of interest" description="Disordered" evidence="16">
    <location>
        <begin position="224"/>
        <end position="367"/>
    </location>
</feature>
<protein>
    <recommendedName>
        <fullName evidence="4">non-specific serine/threonine protein kinase</fullName>
        <ecNumber evidence="4">2.7.11.1</ecNumber>
    </recommendedName>
</protein>
<gene>
    <name evidence="19" type="ORF">RDWZM_001518</name>
</gene>
<feature type="compositionally biased region" description="Polar residues" evidence="16">
    <location>
        <begin position="195"/>
        <end position="209"/>
    </location>
</feature>
<feature type="region of interest" description="Disordered" evidence="16">
    <location>
        <begin position="186"/>
        <end position="209"/>
    </location>
</feature>
<dbReference type="AlphaFoldDB" id="A0A9Q0MD78"/>
<keyword evidence="9 15" id="KW-0547">Nucleotide-binding</keyword>
<feature type="domain" description="CRIB" evidence="18">
    <location>
        <begin position="111"/>
        <end position="124"/>
    </location>
</feature>
<dbReference type="InterPro" id="IPR008271">
    <property type="entry name" value="Ser/Thr_kinase_AS"/>
</dbReference>
<dbReference type="PROSITE" id="PS50108">
    <property type="entry name" value="CRIB"/>
    <property type="match status" value="1"/>
</dbReference>
<comment type="catalytic activity">
    <reaction evidence="14">
        <text>L-seryl-[protein] + ATP = O-phospho-L-seryl-[protein] + ADP + H(+)</text>
        <dbReference type="Rhea" id="RHEA:17989"/>
        <dbReference type="Rhea" id="RHEA-COMP:9863"/>
        <dbReference type="Rhea" id="RHEA-COMP:11604"/>
        <dbReference type="ChEBI" id="CHEBI:15378"/>
        <dbReference type="ChEBI" id="CHEBI:29999"/>
        <dbReference type="ChEBI" id="CHEBI:30616"/>
        <dbReference type="ChEBI" id="CHEBI:83421"/>
        <dbReference type="ChEBI" id="CHEBI:456216"/>
        <dbReference type="EC" id="2.7.11.1"/>
    </reaction>
</comment>
<evidence type="ECO:0000256" key="7">
    <source>
        <dbReference type="ARBA" id="ARBA00022527"/>
    </source>
</evidence>
<evidence type="ECO:0000256" key="12">
    <source>
        <dbReference type="ARBA" id="ARBA00023273"/>
    </source>
</evidence>
<evidence type="ECO:0000256" key="16">
    <source>
        <dbReference type="SAM" id="MobiDB-lite"/>
    </source>
</evidence>
<dbReference type="GO" id="GO:0030424">
    <property type="term" value="C:axon"/>
    <property type="evidence" value="ECO:0007669"/>
    <property type="project" value="UniProtKB-SubCell"/>
</dbReference>
<evidence type="ECO:0000256" key="5">
    <source>
        <dbReference type="ARBA" id="ARBA00022473"/>
    </source>
</evidence>
<dbReference type="SMART" id="SM00285">
    <property type="entry name" value="PBD"/>
    <property type="match status" value="1"/>
</dbReference>
<evidence type="ECO:0000259" key="18">
    <source>
        <dbReference type="PROSITE" id="PS50108"/>
    </source>
</evidence>
<dbReference type="EC" id="2.7.11.1" evidence="4"/>
<evidence type="ECO:0000256" key="4">
    <source>
        <dbReference type="ARBA" id="ARBA00012513"/>
    </source>
</evidence>
<dbReference type="GO" id="GO:0009791">
    <property type="term" value="P:post-embryonic development"/>
    <property type="evidence" value="ECO:0007669"/>
    <property type="project" value="UniProtKB-ARBA"/>
</dbReference>
<name>A0A9Q0MD78_BLOTA</name>
<evidence type="ECO:0000256" key="9">
    <source>
        <dbReference type="ARBA" id="ARBA00022741"/>
    </source>
</evidence>
<evidence type="ECO:0000256" key="15">
    <source>
        <dbReference type="PROSITE-ProRule" id="PRU10141"/>
    </source>
</evidence>
<dbReference type="PROSITE" id="PS50011">
    <property type="entry name" value="PROTEIN_KINASE_DOM"/>
    <property type="match status" value="1"/>
</dbReference>
<dbReference type="GO" id="GO:0007411">
    <property type="term" value="P:axon guidance"/>
    <property type="evidence" value="ECO:0007669"/>
    <property type="project" value="UniProtKB-ARBA"/>
</dbReference>
<keyword evidence="7" id="KW-0723">Serine/threonine-protein kinase</keyword>
<feature type="compositionally biased region" description="Polar residues" evidence="16">
    <location>
        <begin position="35"/>
        <end position="44"/>
    </location>
</feature>
<feature type="compositionally biased region" description="Low complexity" evidence="16">
    <location>
        <begin position="235"/>
        <end position="257"/>
    </location>
</feature>
<feature type="compositionally biased region" description="Low complexity" evidence="16">
    <location>
        <begin position="561"/>
        <end position="576"/>
    </location>
</feature>
<keyword evidence="5" id="KW-0217">Developmental protein</keyword>
<feature type="compositionally biased region" description="Low complexity" evidence="16">
    <location>
        <begin position="417"/>
        <end position="438"/>
    </location>
</feature>
<dbReference type="InterPro" id="IPR011009">
    <property type="entry name" value="Kinase-like_dom_sf"/>
</dbReference>
<keyword evidence="6" id="KW-0963">Cytoplasm</keyword>
<evidence type="ECO:0000256" key="14">
    <source>
        <dbReference type="ARBA" id="ARBA00048679"/>
    </source>
</evidence>
<dbReference type="GO" id="GO:0030054">
    <property type="term" value="C:cell junction"/>
    <property type="evidence" value="ECO:0007669"/>
    <property type="project" value="UniProtKB-ARBA"/>
</dbReference>
<dbReference type="FunFam" id="3.30.200.20:FF:000705">
    <property type="entry name" value="Non-specific serine/threonine protein kinase"/>
    <property type="match status" value="1"/>
</dbReference>
<evidence type="ECO:0000259" key="17">
    <source>
        <dbReference type="PROSITE" id="PS50011"/>
    </source>
</evidence>
<dbReference type="GO" id="GO:0004674">
    <property type="term" value="F:protein serine/threonine kinase activity"/>
    <property type="evidence" value="ECO:0007669"/>
    <property type="project" value="UniProtKB-KW"/>
</dbReference>
<feature type="compositionally biased region" description="Basic residues" evidence="16">
    <location>
        <begin position="62"/>
        <end position="72"/>
    </location>
</feature>
<evidence type="ECO:0000256" key="13">
    <source>
        <dbReference type="ARBA" id="ARBA00047899"/>
    </source>
</evidence>
<dbReference type="PROSITE" id="PS00108">
    <property type="entry name" value="PROTEIN_KINASE_ST"/>
    <property type="match status" value="1"/>
</dbReference>
<dbReference type="GO" id="GO:0009887">
    <property type="term" value="P:animal organ morphogenesis"/>
    <property type="evidence" value="ECO:0007669"/>
    <property type="project" value="UniProtKB-ARBA"/>
</dbReference>
<dbReference type="InterPro" id="IPR033923">
    <property type="entry name" value="PAK_BD"/>
</dbReference>
<evidence type="ECO:0000313" key="19">
    <source>
        <dbReference type="EMBL" id="KAJ6222973.1"/>
    </source>
</evidence>
<dbReference type="FunFam" id="3.90.810.10:FF:000005">
    <property type="entry name" value="Non-specific serine/threonine protein kinase"/>
    <property type="match status" value="1"/>
</dbReference>
<dbReference type="PANTHER" id="PTHR45832">
    <property type="entry name" value="SERINE/THREONINE-PROTEIN KINASE SAMKA-RELATED-RELATED"/>
    <property type="match status" value="1"/>
</dbReference>
<feature type="binding site" evidence="15">
    <location>
        <position position="701"/>
    </location>
    <ligand>
        <name>ATP</name>
        <dbReference type="ChEBI" id="CHEBI:30616"/>
    </ligand>
</feature>
<dbReference type="Gene3D" id="1.10.510.10">
    <property type="entry name" value="Transferase(Phosphotransferase) domain 1"/>
    <property type="match status" value="1"/>
</dbReference>
<reference evidence="19" key="1">
    <citation type="submission" date="2022-12" db="EMBL/GenBank/DDBJ databases">
        <title>Genome assemblies of Blomia tropicalis.</title>
        <authorList>
            <person name="Cui Y."/>
        </authorList>
    </citation>
    <scope>NUCLEOTIDE SEQUENCE</scope>
    <source>
        <tissue evidence="19">Adult mites</tissue>
    </source>
</reference>
<comment type="catalytic activity">
    <reaction evidence="13">
        <text>L-threonyl-[protein] + ATP = O-phospho-L-threonyl-[protein] + ADP + H(+)</text>
        <dbReference type="Rhea" id="RHEA:46608"/>
        <dbReference type="Rhea" id="RHEA-COMP:11060"/>
        <dbReference type="Rhea" id="RHEA-COMP:11605"/>
        <dbReference type="ChEBI" id="CHEBI:15378"/>
        <dbReference type="ChEBI" id="CHEBI:30013"/>
        <dbReference type="ChEBI" id="CHEBI:30616"/>
        <dbReference type="ChEBI" id="CHEBI:61977"/>
        <dbReference type="ChEBI" id="CHEBI:456216"/>
        <dbReference type="EC" id="2.7.11.1"/>
    </reaction>
</comment>
<dbReference type="InterPro" id="IPR017441">
    <property type="entry name" value="Protein_kinase_ATP_BS"/>
</dbReference>
<dbReference type="Gene3D" id="3.30.200.20">
    <property type="entry name" value="Phosphorylase Kinase, domain 1"/>
    <property type="match status" value="1"/>
</dbReference>
<dbReference type="CDD" id="cd01093">
    <property type="entry name" value="CRIB_PAK_like"/>
    <property type="match status" value="1"/>
</dbReference>
<evidence type="ECO:0000313" key="20">
    <source>
        <dbReference type="Proteomes" id="UP001142055"/>
    </source>
</evidence>
<feature type="domain" description="Protein kinase" evidence="17">
    <location>
        <begin position="672"/>
        <end position="923"/>
    </location>
</feature>
<dbReference type="Gene3D" id="3.90.810.10">
    <property type="entry name" value="CRIB domain"/>
    <property type="match status" value="1"/>
</dbReference>
<dbReference type="GO" id="GO:0034329">
    <property type="term" value="P:cell junction assembly"/>
    <property type="evidence" value="ECO:0007669"/>
    <property type="project" value="UniProtKB-ARBA"/>
</dbReference>
<feature type="compositionally biased region" description="Low complexity" evidence="16">
    <location>
        <begin position="273"/>
        <end position="367"/>
    </location>
</feature>
<comment type="similarity">
    <text evidence="3">Belongs to the protein kinase superfamily. STE Ser/Thr protein kinase family. STE20 subfamily.</text>
</comment>
<sequence>MSYNTKCINSAYDGVDTVFDEKPPAPPVRLASARELNSNHNCNNVPVDMRPLPKAPEEDKKALKKSKLRSSMKRSSENSNGVKKDHHNQTGSNNSGFGGFHYGKNSEKPVISPPTNFEHTLHVGFDPSTGEFTGMPKNWHVMLKNSNISKTEQKKNPQAVIEVLKWYESKDKDKGFKYMTMDTVSTHSSDKCHSDLSSPTSYLHQSQSPSTYTSQILHHYHQNSLHPHIGGKNVSSSLISSAAASSQQSPLHSLHGSKAGLPPPLPPSARQTSAISHGTSSKGSSLSTSSSAAHLGSIGSPSISSTFSTNTTGSSPSSPDDEPSSSSSSFGPMLTSLSGGKSAASGKLTKSGPGSDSGSNSSSIASTPSAFADLNQNVNVDANFSNSGDQLPPPIVARPEKTKSIYTKPISPRDILNNNNNNNSSSNNNNGHANGSGNLIPTHGLNAGIDLYNKAHLSKTPTIDDSSNLSTNLKPNQPISINLSNAALSPSHNLFLASDKVSLTFSSSNSSNSLSVTSATSSKTSSISSNTSNIQNQTNNNVETEGNKLSSVDESDYACINSLNNNTNSSSNNNNSRESDPHTRSNYLSATSIVIHPNLSATCSANSLNNNNTNDNYNEFDILTTASPKPMPPPTPHLKPRNPKSTTGKMTDDEILERLRSIVTIGDPHRKFTKMEKIGQGASGVVYTAIEVSTGMQVAIKQMNLSQQPKKELIVNEILVMRENKHPNVVNYLDSYLVGEELWVVMEYLPGGSLTDVVTEACMDEGQIAAVCREVLQALEFLHYNHVIHRDIKSDNILLGLDGSVKLTDFGFCAQISPEQNKRTTMVGTPYWMAPEVVTRKQYGPKVDIWSLGVMAIEMIEGEPPYLNETPLKALYLIATNGKPEIKEKEKLSPLFQDFLDKCLECDVDNRWSSSELLKHPFLKTSRPLSTLNSLILAVRDLAKN</sequence>
<feature type="compositionally biased region" description="Polar residues" evidence="16">
    <location>
        <begin position="542"/>
        <end position="552"/>
    </location>
</feature>
<organism evidence="19 20">
    <name type="scientific">Blomia tropicalis</name>
    <name type="common">Mite</name>
    <dbReference type="NCBI Taxonomy" id="40697"/>
    <lineage>
        <taxon>Eukaryota</taxon>
        <taxon>Metazoa</taxon>
        <taxon>Ecdysozoa</taxon>
        <taxon>Arthropoda</taxon>
        <taxon>Chelicerata</taxon>
        <taxon>Arachnida</taxon>
        <taxon>Acari</taxon>
        <taxon>Acariformes</taxon>
        <taxon>Sarcoptiformes</taxon>
        <taxon>Astigmata</taxon>
        <taxon>Glycyphagoidea</taxon>
        <taxon>Echimyopodidae</taxon>
        <taxon>Blomia</taxon>
    </lineage>
</organism>
<dbReference type="CDD" id="cd06647">
    <property type="entry name" value="STKc_PAK_I"/>
    <property type="match status" value="1"/>
</dbReference>
<dbReference type="GO" id="GO:0005524">
    <property type="term" value="F:ATP binding"/>
    <property type="evidence" value="ECO:0007669"/>
    <property type="project" value="UniProtKB-UniRule"/>
</dbReference>
<dbReference type="FunFam" id="1.10.510.10:FF:000011">
    <property type="entry name" value="Non-specific serine/threonine protein kinase"/>
    <property type="match status" value="1"/>
</dbReference>
<dbReference type="OMA" id="WEKFGNA"/>
<dbReference type="Pfam" id="PF00786">
    <property type="entry name" value="PBD"/>
    <property type="match status" value="1"/>
</dbReference>
<dbReference type="GO" id="GO:0048598">
    <property type="term" value="P:embryonic morphogenesis"/>
    <property type="evidence" value="ECO:0007669"/>
    <property type="project" value="UniProtKB-ARBA"/>
</dbReference>